<organism evidence="4 5">
    <name type="scientific">Bugula neritina</name>
    <name type="common">Brown bryozoan</name>
    <name type="synonym">Sertularia neritina</name>
    <dbReference type="NCBI Taxonomy" id="10212"/>
    <lineage>
        <taxon>Eukaryota</taxon>
        <taxon>Metazoa</taxon>
        <taxon>Spiralia</taxon>
        <taxon>Lophotrochozoa</taxon>
        <taxon>Bryozoa</taxon>
        <taxon>Gymnolaemata</taxon>
        <taxon>Cheilostomatida</taxon>
        <taxon>Flustrina</taxon>
        <taxon>Buguloidea</taxon>
        <taxon>Bugulidae</taxon>
        <taxon>Bugula</taxon>
    </lineage>
</organism>
<dbReference type="AlphaFoldDB" id="A0A7J7J7H5"/>
<keyword evidence="5" id="KW-1185">Reference proteome</keyword>
<proteinExistence type="predicted"/>
<evidence type="ECO:0000313" key="4">
    <source>
        <dbReference type="EMBL" id="KAF6022112.1"/>
    </source>
</evidence>
<comment type="caution">
    <text evidence="4">The sequence shown here is derived from an EMBL/GenBank/DDBJ whole genome shotgun (WGS) entry which is preliminary data.</text>
</comment>
<protein>
    <recommendedName>
        <fullName evidence="3">Shavenoid isoform B-like N-terminal domain-containing protein</fullName>
    </recommendedName>
</protein>
<keyword evidence="2" id="KW-0732">Signal</keyword>
<evidence type="ECO:0000256" key="1">
    <source>
        <dbReference type="SAM" id="Phobius"/>
    </source>
</evidence>
<keyword evidence="1" id="KW-0472">Membrane</keyword>
<dbReference type="Proteomes" id="UP000593567">
    <property type="component" value="Unassembled WGS sequence"/>
</dbReference>
<evidence type="ECO:0000313" key="5">
    <source>
        <dbReference type="Proteomes" id="UP000593567"/>
    </source>
</evidence>
<feature type="signal peptide" evidence="2">
    <location>
        <begin position="1"/>
        <end position="22"/>
    </location>
</feature>
<feature type="domain" description="Shavenoid isoform B-like N-terminal" evidence="3">
    <location>
        <begin position="27"/>
        <end position="86"/>
    </location>
</feature>
<dbReference type="InterPro" id="IPR057507">
    <property type="entry name" value="Sha_B-like_N"/>
</dbReference>
<gene>
    <name evidence="4" type="ORF">EB796_019579</name>
</gene>
<sequence>MILRVMVVCCTASLWTIASVSSTSLVIHRRDGITPDRLTHSVEDCVGQVDCNKYNASSVIGEKCQCQCPRTRNTFSAEKRECISEVEGCSNMIRDTENQIFTFILSNKKLYPQIPMTLLSASLLQESNCETPSFDAQLESEKGWELLPPDVVMLEVNRDDNSSYLIITNGSQVEGKLVKVSYWCGEKNGNVTKHCFVFKMQGFQQVNLIGSDGEEDTTTSTTTGAVSKLDVTTFYWVAGVCTGALLLAAALGVAIACACRNIRKREEKKMRVLRLDEKADYQNNQPSKTVTRVSTNQNGAVKQTCKRQIRKPLYKKTHTEILIMEVQN</sequence>
<evidence type="ECO:0000259" key="3">
    <source>
        <dbReference type="Pfam" id="PF23328"/>
    </source>
</evidence>
<reference evidence="4" key="1">
    <citation type="submission" date="2020-06" db="EMBL/GenBank/DDBJ databases">
        <title>Draft genome of Bugula neritina, a colonial animal packing powerful symbionts and potential medicines.</title>
        <authorList>
            <person name="Rayko M."/>
        </authorList>
    </citation>
    <scope>NUCLEOTIDE SEQUENCE [LARGE SCALE GENOMIC DNA]</scope>
    <source>
        <strain evidence="4">Kwan_BN1</strain>
    </source>
</reference>
<keyword evidence="1" id="KW-1133">Transmembrane helix</keyword>
<feature type="transmembrane region" description="Helical" evidence="1">
    <location>
        <begin position="234"/>
        <end position="259"/>
    </location>
</feature>
<feature type="chain" id="PRO_5029894037" description="Shavenoid isoform B-like N-terminal domain-containing protein" evidence="2">
    <location>
        <begin position="23"/>
        <end position="328"/>
    </location>
</feature>
<evidence type="ECO:0000256" key="2">
    <source>
        <dbReference type="SAM" id="SignalP"/>
    </source>
</evidence>
<name>A0A7J7J7H5_BUGNE</name>
<accession>A0A7J7J7H5</accession>
<keyword evidence="1" id="KW-0812">Transmembrane</keyword>
<dbReference type="EMBL" id="VXIV02002901">
    <property type="protein sequence ID" value="KAF6022112.1"/>
    <property type="molecule type" value="Genomic_DNA"/>
</dbReference>
<dbReference type="Pfam" id="PF23328">
    <property type="entry name" value="Sha_B_N"/>
    <property type="match status" value="1"/>
</dbReference>